<feature type="region of interest" description="Disordered" evidence="1">
    <location>
        <begin position="47"/>
        <end position="85"/>
    </location>
</feature>
<dbReference type="EMBL" id="UINC01010706">
    <property type="protein sequence ID" value="SVA47520.1"/>
    <property type="molecule type" value="Genomic_DNA"/>
</dbReference>
<feature type="compositionally biased region" description="Polar residues" evidence="1">
    <location>
        <begin position="52"/>
        <end position="79"/>
    </location>
</feature>
<evidence type="ECO:0000256" key="1">
    <source>
        <dbReference type="SAM" id="MobiDB-lite"/>
    </source>
</evidence>
<proteinExistence type="predicted"/>
<protein>
    <submittedName>
        <fullName evidence="2">Uncharacterized protein</fullName>
    </submittedName>
</protein>
<reference evidence="2" key="1">
    <citation type="submission" date="2018-05" db="EMBL/GenBank/DDBJ databases">
        <authorList>
            <person name="Lanie J.A."/>
            <person name="Ng W.-L."/>
            <person name="Kazmierczak K.M."/>
            <person name="Andrzejewski T.M."/>
            <person name="Davidsen T.M."/>
            <person name="Wayne K.J."/>
            <person name="Tettelin H."/>
            <person name="Glass J.I."/>
            <person name="Rusch D."/>
            <person name="Podicherti R."/>
            <person name="Tsui H.-C.T."/>
            <person name="Winkler M.E."/>
        </authorList>
    </citation>
    <scope>NUCLEOTIDE SEQUENCE</scope>
</reference>
<dbReference type="AlphaFoldDB" id="A0A381W4P8"/>
<sequence length="85" mass="8904">VIGARASASPAKKSTTNTSCRIADGISFKGPQPSVGCLYSIGIGNRRKRTASHSANPQNQTPKQRPSTAESQNSATQPLGQARPR</sequence>
<gene>
    <name evidence="2" type="ORF">METZ01_LOCUS100374</name>
</gene>
<feature type="non-terminal residue" evidence="2">
    <location>
        <position position="1"/>
    </location>
</feature>
<accession>A0A381W4P8</accession>
<evidence type="ECO:0000313" key="2">
    <source>
        <dbReference type="EMBL" id="SVA47520.1"/>
    </source>
</evidence>
<name>A0A381W4P8_9ZZZZ</name>
<organism evidence="2">
    <name type="scientific">marine metagenome</name>
    <dbReference type="NCBI Taxonomy" id="408172"/>
    <lineage>
        <taxon>unclassified sequences</taxon>
        <taxon>metagenomes</taxon>
        <taxon>ecological metagenomes</taxon>
    </lineage>
</organism>